<gene>
    <name evidence="3" type="ORF">AVDCRST_MAG93-2214</name>
</gene>
<evidence type="ECO:0000256" key="2">
    <source>
        <dbReference type="ARBA" id="ARBA00022737"/>
    </source>
</evidence>
<dbReference type="InterPro" id="IPR018357">
    <property type="entry name" value="Hexapep_transf_CS"/>
</dbReference>
<dbReference type="PANTHER" id="PTHR43300">
    <property type="entry name" value="ACETYLTRANSFERASE"/>
    <property type="match status" value="1"/>
</dbReference>
<dbReference type="InterPro" id="IPR017694">
    <property type="entry name" value="Phosphonate_tfrase_rpt"/>
</dbReference>
<organism evidence="3">
    <name type="scientific">uncultured Chloroflexia bacterium</name>
    <dbReference type="NCBI Taxonomy" id="1672391"/>
    <lineage>
        <taxon>Bacteria</taxon>
        <taxon>Bacillati</taxon>
        <taxon>Chloroflexota</taxon>
        <taxon>Chloroflexia</taxon>
        <taxon>environmental samples</taxon>
    </lineage>
</organism>
<evidence type="ECO:0000313" key="3">
    <source>
        <dbReference type="EMBL" id="CAA9261799.1"/>
    </source>
</evidence>
<sequence>MYDISVFPPEELLHAPKRLGDTPTIHPTARIRDSQLGPWTDIGPHTGIARSTIGDYTYTAGDCSIIYSDIGKFCSIASHVRINPGNHPMWRVTQHHLTYRRAQYGFGEADDPEVFAWREAARCIIGHDVWIGHGATIMPGVSIGTGAVVGAGAVVTKDVAPYEVVGGVPARHIRFRFAPDVVTKLLASAWWDWDRATLEKRFDDLLDTERFLRTV</sequence>
<protein>
    <submittedName>
        <fullName evidence="3">Phosphonate utilization associated acetyltransferase</fullName>
    </submittedName>
</protein>
<dbReference type="InterPro" id="IPR011004">
    <property type="entry name" value="Trimer_LpxA-like_sf"/>
</dbReference>
<dbReference type="Pfam" id="PF00132">
    <property type="entry name" value="Hexapep"/>
    <property type="match status" value="1"/>
</dbReference>
<evidence type="ECO:0000256" key="1">
    <source>
        <dbReference type="ARBA" id="ARBA00022679"/>
    </source>
</evidence>
<dbReference type="PANTHER" id="PTHR43300:SF11">
    <property type="entry name" value="ACETYLTRANSFERASE RV3034C-RELATED"/>
    <property type="match status" value="1"/>
</dbReference>
<reference evidence="3" key="1">
    <citation type="submission" date="2020-02" db="EMBL/GenBank/DDBJ databases">
        <authorList>
            <person name="Meier V. D."/>
        </authorList>
    </citation>
    <scope>NUCLEOTIDE SEQUENCE</scope>
    <source>
        <strain evidence="3">AVDCRST_MAG93</strain>
    </source>
</reference>
<keyword evidence="2" id="KW-0677">Repeat</keyword>
<dbReference type="InterPro" id="IPR001451">
    <property type="entry name" value="Hexapep"/>
</dbReference>
<dbReference type="NCBIfam" id="TIGR03308">
    <property type="entry name" value="phn_thr-fam"/>
    <property type="match status" value="1"/>
</dbReference>
<dbReference type="PROSITE" id="PS00101">
    <property type="entry name" value="HEXAPEP_TRANSFERASES"/>
    <property type="match status" value="1"/>
</dbReference>
<dbReference type="Gene3D" id="2.160.10.10">
    <property type="entry name" value="Hexapeptide repeat proteins"/>
    <property type="match status" value="1"/>
</dbReference>
<dbReference type="SUPFAM" id="SSF51161">
    <property type="entry name" value="Trimeric LpxA-like enzymes"/>
    <property type="match status" value="1"/>
</dbReference>
<name>A0A6J4IU78_9CHLR</name>
<dbReference type="GO" id="GO:0016740">
    <property type="term" value="F:transferase activity"/>
    <property type="evidence" value="ECO:0007669"/>
    <property type="project" value="UniProtKB-KW"/>
</dbReference>
<dbReference type="EMBL" id="CADCTR010000749">
    <property type="protein sequence ID" value="CAA9261799.1"/>
    <property type="molecule type" value="Genomic_DNA"/>
</dbReference>
<dbReference type="AlphaFoldDB" id="A0A6J4IU78"/>
<accession>A0A6J4IU78</accession>
<dbReference type="CDD" id="cd03349">
    <property type="entry name" value="LbH_XAT"/>
    <property type="match status" value="1"/>
</dbReference>
<keyword evidence="1 3" id="KW-0808">Transferase</keyword>
<dbReference type="InterPro" id="IPR050179">
    <property type="entry name" value="Trans_hexapeptide_repeat"/>
</dbReference>
<proteinExistence type="predicted"/>